<organism evidence="6 7">
    <name type="scientific">Priapulus caudatus</name>
    <name type="common">Priapulid worm</name>
    <dbReference type="NCBI Taxonomy" id="37621"/>
    <lineage>
        <taxon>Eukaryota</taxon>
        <taxon>Metazoa</taxon>
        <taxon>Ecdysozoa</taxon>
        <taxon>Scalidophora</taxon>
        <taxon>Priapulida</taxon>
        <taxon>Priapulimorpha</taxon>
        <taxon>Priapulimorphida</taxon>
        <taxon>Priapulidae</taxon>
        <taxon>Priapulus</taxon>
    </lineage>
</organism>
<evidence type="ECO:0000259" key="4">
    <source>
        <dbReference type="Pfam" id="PF14701"/>
    </source>
</evidence>
<feature type="region of interest" description="Disordered" evidence="1">
    <location>
        <begin position="53"/>
        <end position="73"/>
    </location>
</feature>
<dbReference type="PANTHER" id="PTHR10569:SF2">
    <property type="entry name" value="GLYCOGEN DEBRANCHING ENZYME"/>
    <property type="match status" value="1"/>
</dbReference>
<dbReference type="RefSeq" id="XP_014676824.1">
    <property type="nucleotide sequence ID" value="XM_014821338.1"/>
</dbReference>
<dbReference type="InterPro" id="IPR032788">
    <property type="entry name" value="AGL_central"/>
</dbReference>
<accession>A0ABM1EXA3</accession>
<keyword evidence="6" id="KW-1185">Reference proteome</keyword>
<name>A0ABM1EXA3_PRICU</name>
<dbReference type="GeneID" id="106816717"/>
<feature type="domain" description="Eukaryotic glycogen debranching enzyme N-terminal" evidence="3">
    <location>
        <begin position="101"/>
        <end position="192"/>
    </location>
</feature>
<sequence length="1493" mass="168128">MAAKMDEMFIASMLDVVHKRHIRHGHGRSSVKTHGVLRPMWCMTGNFPLYRRKAMSSSGGSSPGVSANHGQQQPPQLRVLQLNDGEHRQSDVFRLQKGWTLHFQLGPSLLGKKVHVFTNHPASASAEFDRGEYRELAWQQKSSTSGDDSDVFVEVLCGSSGCFNYFFLYEGGGSILKPNGSGYFLIDPVLTVGAKNEEISLDCLQCQTVLSKCLGPLDEWEGRLMVTKETGYSAFHFTPVQDLGKSNSAYCIKDQLSLNRTFQPGQPSTSMKTLAPLIKKIRDEWKMLSICDIVLNHSANESPWLKEHPECAYNLVNSPHLRPAYILDRALWNFNSEVAAGKWEERGLSSHLTTEEDLRKLLSILHDEIIPKGKIEEFFILNVETLVEEFRDKALDMGPCANRVPEGSILKVVQDPAFRRLQCSVDMNMALNMYNHHTEQALAEEDRVVMCCASFRGRLHELNHEAEFLCSCHLKQAEDCLIAAQRYYRLQADGPKWKAVTEKQPISSQYFTHPVADTCLEDDEKLMDSPRAAWVMAHNGWVMNDDPLKNFAELPSIVYLRRELLAWGDSVKLKYGKRPEDNPILWKHMKTYVEETARIFQGVRLDNCHSTPIHVGEYLLDAARKIQPDLYVVAELFTSNEKTDNIFVNRLGITSLIREAMQAWDSHELGRIVHRYGGEPVGTFMQPPARPLMPCIAHALLVDQTHDNKCPVQVRSVYDLLPNAALVSMACCASGSTRGYDELVSYQLDVVTEDRLYKSWSDAPALEKGYVGLRSGIIAGKRALNKLHHYLGEQGYNQVYVDQVDKNIVSVTRHCPNTHQSVILVARTAFENPQNIRETGEIPPLCIPGVVDEIVLEARLVPRPGSPARDDRAYIAGLADYACELSEHVPLKDSHMVELSHEGEHGLQVVDFTCFTPGSVIAFKVSLNSTTRAAVVRLRSSLAQFGYRLRSCSGSRLQPKPTDFHSIAQRMSLPDLNVVLYRCDAEERDDAHGFGVYNVPEHGELVYCGLQGFMSALQDIRSKNDLGHPLCENLRNGDWMPQYLAARLLKHPGTKELGLWFEQVFSSLAEIPRYLIPCYFDAIVSSAYTLILETTWNNMSEFVKNGSAFVKALALGSVQMCGQTKNAHLPTLSPNLEPPSPPVIINEGTGRKEQACCTLAAGLPHFSTGIMRSWGRDTFIALPGLLLLTGRYQDARQLILAYGGCMRHGLIPNLLGGGAHARFNCRDSVWWWMQCIQDYCKLVPEGHRLLKDKVSRIYPTDDSLPEEPGFFDQPLEDVIHEALQRHYQGVEFSERNAGMHLDEHMSWKVQCSMVCVLLQDTYGARRVWADFQLRCNFPIAMVVAPELFDVENAWTALNTMEEVMLGPLGMKTLDPSDWLYRGNYDNSNYSNDGSVANGFNYHCGPEWVWPVGYFLRAKLYFASRVAEPGALDNTISKVKSVLSHHYKEIQRSPWRGLPELTNQDGAFCRDSSPTQAWSMSAILEVMYDLHNLK</sequence>
<evidence type="ECO:0000313" key="6">
    <source>
        <dbReference type="Proteomes" id="UP000695022"/>
    </source>
</evidence>
<dbReference type="SUPFAM" id="SSF51445">
    <property type="entry name" value="(Trans)glycosidases"/>
    <property type="match status" value="1"/>
</dbReference>
<feature type="domain" description="Glycogen debranching enzyme C-terminal" evidence="2">
    <location>
        <begin position="1317"/>
        <end position="1484"/>
    </location>
</feature>
<dbReference type="Pfam" id="PF06202">
    <property type="entry name" value="GDE_C"/>
    <property type="match status" value="2"/>
</dbReference>
<feature type="domain" description="Glycogen debranching enzyme C-terminal" evidence="2">
    <location>
        <begin position="1151"/>
        <end position="1303"/>
    </location>
</feature>
<dbReference type="Pfam" id="PF14699">
    <property type="entry name" value="hGDE_N"/>
    <property type="match status" value="1"/>
</dbReference>
<feature type="compositionally biased region" description="Low complexity" evidence="1">
    <location>
        <begin position="56"/>
        <end position="73"/>
    </location>
</feature>
<dbReference type="Pfam" id="PF14701">
    <property type="entry name" value="hDGE_amylase"/>
    <property type="match status" value="1"/>
</dbReference>
<dbReference type="InterPro" id="IPR010401">
    <property type="entry name" value="AGL/Gdb1"/>
</dbReference>
<gene>
    <name evidence="7" type="primary">LOC106816717</name>
</gene>
<dbReference type="InterPro" id="IPR032790">
    <property type="entry name" value="GDE_C"/>
</dbReference>
<feature type="domain" description="Glycogen debranching enzyme central" evidence="5">
    <location>
        <begin position="776"/>
        <end position="1048"/>
    </location>
</feature>
<dbReference type="InterPro" id="IPR017853">
    <property type="entry name" value="GH"/>
</dbReference>
<dbReference type="PANTHER" id="PTHR10569">
    <property type="entry name" value="GLYCOGEN DEBRANCHING ENZYME"/>
    <property type="match status" value="1"/>
</dbReference>
<evidence type="ECO:0000313" key="7">
    <source>
        <dbReference type="RefSeq" id="XP_014676824.1"/>
    </source>
</evidence>
<evidence type="ECO:0000259" key="5">
    <source>
        <dbReference type="Pfam" id="PF14702"/>
    </source>
</evidence>
<proteinExistence type="predicted"/>
<reference evidence="7" key="1">
    <citation type="submission" date="2025-08" db="UniProtKB">
        <authorList>
            <consortium name="RefSeq"/>
        </authorList>
    </citation>
    <scope>IDENTIFICATION</scope>
</reference>
<dbReference type="InterPro" id="IPR029436">
    <property type="entry name" value="AGL_euk_N"/>
</dbReference>
<dbReference type="InterPro" id="IPR032792">
    <property type="entry name" value="AGL_glucanoTrfase"/>
</dbReference>
<dbReference type="CDD" id="cd11327">
    <property type="entry name" value="AmyAc_Glg_debranch_2"/>
    <property type="match status" value="1"/>
</dbReference>
<evidence type="ECO:0000259" key="2">
    <source>
        <dbReference type="Pfam" id="PF06202"/>
    </source>
</evidence>
<feature type="domain" description="Glycogen debranching enzyme glucanotransferase" evidence="4">
    <location>
        <begin position="198"/>
        <end position="631"/>
    </location>
</feature>
<dbReference type="Proteomes" id="UP000695022">
    <property type="component" value="Unplaced"/>
</dbReference>
<dbReference type="InterPro" id="IPR008928">
    <property type="entry name" value="6-hairpin_glycosidase_sf"/>
</dbReference>
<evidence type="ECO:0000259" key="3">
    <source>
        <dbReference type="Pfam" id="PF14699"/>
    </source>
</evidence>
<dbReference type="Gene3D" id="3.20.20.80">
    <property type="entry name" value="Glycosidases"/>
    <property type="match status" value="2"/>
</dbReference>
<protein>
    <submittedName>
        <fullName evidence="7">Glycogen debranching enzyme-like</fullName>
    </submittedName>
</protein>
<dbReference type="Pfam" id="PF14702">
    <property type="entry name" value="hGDE_central"/>
    <property type="match status" value="1"/>
</dbReference>
<dbReference type="SUPFAM" id="SSF48208">
    <property type="entry name" value="Six-hairpin glycosidases"/>
    <property type="match status" value="1"/>
</dbReference>
<evidence type="ECO:0000256" key="1">
    <source>
        <dbReference type="SAM" id="MobiDB-lite"/>
    </source>
</evidence>